<dbReference type="EMBL" id="JWZX01002442">
    <property type="protein sequence ID" value="KOO29266.1"/>
    <property type="molecule type" value="Genomic_DNA"/>
</dbReference>
<dbReference type="InterPro" id="IPR006342">
    <property type="entry name" value="FkbM_mtfrase"/>
</dbReference>
<dbReference type="SUPFAM" id="SSF53335">
    <property type="entry name" value="S-adenosyl-L-methionine-dependent methyltransferases"/>
    <property type="match status" value="1"/>
</dbReference>
<dbReference type="Pfam" id="PF05050">
    <property type="entry name" value="Methyltransf_21"/>
    <property type="match status" value="1"/>
</dbReference>
<proteinExistence type="predicted"/>
<dbReference type="NCBIfam" id="TIGR01444">
    <property type="entry name" value="fkbM_fam"/>
    <property type="match status" value="1"/>
</dbReference>
<dbReference type="Gene3D" id="3.40.50.150">
    <property type="entry name" value="Vaccinia Virus protein VP39"/>
    <property type="match status" value="1"/>
</dbReference>
<gene>
    <name evidence="2" type="ORF">Ctob_011522</name>
</gene>
<accession>A0A0M0JRN7</accession>
<reference evidence="3" key="1">
    <citation type="journal article" date="2015" name="PLoS Genet.">
        <title>Genome Sequence and Transcriptome Analyses of Chrysochromulina tobin: Metabolic Tools for Enhanced Algal Fitness in the Prominent Order Prymnesiales (Haptophyceae).</title>
        <authorList>
            <person name="Hovde B.T."/>
            <person name="Deodato C.R."/>
            <person name="Hunsperger H.M."/>
            <person name="Ryken S.A."/>
            <person name="Yost W."/>
            <person name="Jha R.K."/>
            <person name="Patterson J."/>
            <person name="Monnat R.J. Jr."/>
            <person name="Barlow S.B."/>
            <person name="Starkenburg S.R."/>
            <person name="Cattolico R.A."/>
        </authorList>
    </citation>
    <scope>NUCLEOTIDE SEQUENCE</scope>
    <source>
        <strain evidence="3">CCMP291</strain>
    </source>
</reference>
<dbReference type="InterPro" id="IPR052514">
    <property type="entry name" value="SAM-dependent_MTase"/>
</dbReference>
<feature type="domain" description="Methyltransferase FkbM" evidence="1">
    <location>
        <begin position="46"/>
        <end position="124"/>
    </location>
</feature>
<comment type="caution">
    <text evidence="2">The sequence shown here is derived from an EMBL/GenBank/DDBJ whole genome shotgun (WGS) entry which is preliminary data.</text>
</comment>
<protein>
    <recommendedName>
        <fullName evidence="1">Methyltransferase FkbM domain-containing protein</fullName>
    </recommendedName>
</protein>
<evidence type="ECO:0000313" key="3">
    <source>
        <dbReference type="Proteomes" id="UP000037460"/>
    </source>
</evidence>
<sequence>MGKKAEPTTAVIEAGGREWIVLRNAPVSDRQRSVIIGNQPQAGDNTASLEPHYQSGYNHRTVRSLTLDAEMRRRGLSQHEILILKVDVEGHEMPVLQGAATAIEERRAPFILVEYGDKMSPAIWDAMKRPFSAAAAAPSSAAMPGLSLYSLQKWGDERGYDSFLLGAQGSRPVLIGVTGALWREEYEVCRDKNQKFSNDGRMWKNFSAWNPRWEAVCWYDVALILREPRNPQLRSALLERSALPTHFCRTLKSGWYPTWIDEKQPPNLCCAHEVQFPERGEVCHTLKSCDAPPLVPRIFHDRISSKRNGAASLGTRIKRMLSQTKQTASSELPVRVR</sequence>
<dbReference type="InterPro" id="IPR029063">
    <property type="entry name" value="SAM-dependent_MTases_sf"/>
</dbReference>
<evidence type="ECO:0000259" key="1">
    <source>
        <dbReference type="Pfam" id="PF05050"/>
    </source>
</evidence>
<dbReference type="OrthoDB" id="530233at2759"/>
<organism evidence="2 3">
    <name type="scientific">Chrysochromulina tobinii</name>
    <dbReference type="NCBI Taxonomy" id="1460289"/>
    <lineage>
        <taxon>Eukaryota</taxon>
        <taxon>Haptista</taxon>
        <taxon>Haptophyta</taxon>
        <taxon>Prymnesiophyceae</taxon>
        <taxon>Prymnesiales</taxon>
        <taxon>Chrysochromulinaceae</taxon>
        <taxon>Chrysochromulina</taxon>
    </lineage>
</organism>
<name>A0A0M0JRN7_9EUKA</name>
<keyword evidence="3" id="KW-1185">Reference proteome</keyword>
<dbReference type="AlphaFoldDB" id="A0A0M0JRN7"/>
<dbReference type="PANTHER" id="PTHR34203">
    <property type="entry name" value="METHYLTRANSFERASE, FKBM FAMILY PROTEIN"/>
    <property type="match status" value="1"/>
</dbReference>
<evidence type="ECO:0000313" key="2">
    <source>
        <dbReference type="EMBL" id="KOO29266.1"/>
    </source>
</evidence>
<dbReference type="Proteomes" id="UP000037460">
    <property type="component" value="Unassembled WGS sequence"/>
</dbReference>
<dbReference type="PANTHER" id="PTHR34203:SF15">
    <property type="entry name" value="SLL1173 PROTEIN"/>
    <property type="match status" value="1"/>
</dbReference>